<accession>A0AAN9GDY2</accession>
<keyword evidence="4 6" id="KW-0472">Membrane</keyword>
<keyword evidence="2 6" id="KW-0812">Transmembrane</keyword>
<protein>
    <recommendedName>
        <fullName evidence="7">G-protein coupled receptors family 1 profile domain-containing protein</fullName>
    </recommendedName>
</protein>
<feature type="transmembrane region" description="Helical" evidence="6">
    <location>
        <begin position="588"/>
        <end position="613"/>
    </location>
</feature>
<dbReference type="Proteomes" id="UP001374579">
    <property type="component" value="Unassembled WGS sequence"/>
</dbReference>
<keyword evidence="3 6" id="KW-1133">Transmembrane helix</keyword>
<evidence type="ECO:0000256" key="1">
    <source>
        <dbReference type="ARBA" id="ARBA00004370"/>
    </source>
</evidence>
<feature type="transmembrane region" description="Helical" evidence="6">
    <location>
        <begin position="152"/>
        <end position="176"/>
    </location>
</feature>
<dbReference type="PRINTS" id="PR00237">
    <property type="entry name" value="GPCRRHODOPSN"/>
</dbReference>
<feature type="transmembrane region" description="Helical" evidence="6">
    <location>
        <begin position="34"/>
        <end position="54"/>
    </location>
</feature>
<dbReference type="PROSITE" id="PS50262">
    <property type="entry name" value="G_PROTEIN_RECEP_F1_2"/>
    <property type="match status" value="1"/>
</dbReference>
<gene>
    <name evidence="8" type="ORF">V1264_018873</name>
</gene>
<evidence type="ECO:0000256" key="2">
    <source>
        <dbReference type="ARBA" id="ARBA00022692"/>
    </source>
</evidence>
<feature type="compositionally biased region" description="Gly residues" evidence="5">
    <location>
        <begin position="232"/>
        <end position="241"/>
    </location>
</feature>
<feature type="transmembrane region" description="Helical" evidence="6">
    <location>
        <begin position="66"/>
        <end position="86"/>
    </location>
</feature>
<feature type="region of interest" description="Disordered" evidence="5">
    <location>
        <begin position="356"/>
        <end position="390"/>
    </location>
</feature>
<comment type="subcellular location">
    <subcellularLocation>
        <location evidence="1">Membrane</location>
    </subcellularLocation>
</comment>
<feature type="transmembrane region" description="Helical" evidence="6">
    <location>
        <begin position="196"/>
        <end position="221"/>
    </location>
</feature>
<feature type="compositionally biased region" description="Polar residues" evidence="5">
    <location>
        <begin position="542"/>
        <end position="557"/>
    </location>
</feature>
<evidence type="ECO:0000259" key="7">
    <source>
        <dbReference type="PROSITE" id="PS50262"/>
    </source>
</evidence>
<feature type="region of interest" description="Disordered" evidence="5">
    <location>
        <begin position="232"/>
        <end position="270"/>
    </location>
</feature>
<evidence type="ECO:0000256" key="6">
    <source>
        <dbReference type="SAM" id="Phobius"/>
    </source>
</evidence>
<organism evidence="8 9">
    <name type="scientific">Littorina saxatilis</name>
    <dbReference type="NCBI Taxonomy" id="31220"/>
    <lineage>
        <taxon>Eukaryota</taxon>
        <taxon>Metazoa</taxon>
        <taxon>Spiralia</taxon>
        <taxon>Lophotrochozoa</taxon>
        <taxon>Mollusca</taxon>
        <taxon>Gastropoda</taxon>
        <taxon>Caenogastropoda</taxon>
        <taxon>Littorinimorpha</taxon>
        <taxon>Littorinoidea</taxon>
        <taxon>Littorinidae</taxon>
        <taxon>Littorina</taxon>
    </lineage>
</organism>
<evidence type="ECO:0000256" key="5">
    <source>
        <dbReference type="SAM" id="MobiDB-lite"/>
    </source>
</evidence>
<feature type="compositionally biased region" description="Low complexity" evidence="5">
    <location>
        <begin position="564"/>
        <end position="578"/>
    </location>
</feature>
<comment type="caution">
    <text evidence="8">The sequence shown here is derived from an EMBL/GenBank/DDBJ whole genome shotgun (WGS) entry which is preliminary data.</text>
</comment>
<feature type="compositionally biased region" description="Low complexity" evidence="5">
    <location>
        <begin position="524"/>
        <end position="541"/>
    </location>
</feature>
<proteinExistence type="predicted"/>
<feature type="domain" description="G-protein coupled receptors family 1 profile" evidence="7">
    <location>
        <begin position="45"/>
        <end position="251"/>
    </location>
</feature>
<dbReference type="Gene3D" id="1.20.1070.10">
    <property type="entry name" value="Rhodopsin 7-helix transmembrane proteins"/>
    <property type="match status" value="2"/>
</dbReference>
<dbReference type="GO" id="GO:0016020">
    <property type="term" value="C:membrane"/>
    <property type="evidence" value="ECO:0007669"/>
    <property type="project" value="UniProtKB-SubCell"/>
</dbReference>
<dbReference type="GO" id="GO:0004930">
    <property type="term" value="F:G protein-coupled receptor activity"/>
    <property type="evidence" value="ECO:0007669"/>
    <property type="project" value="InterPro"/>
</dbReference>
<dbReference type="EMBL" id="JBAMIC010000008">
    <property type="protein sequence ID" value="KAK7104104.1"/>
    <property type="molecule type" value="Genomic_DNA"/>
</dbReference>
<feature type="compositionally biased region" description="Polar residues" evidence="5">
    <location>
        <begin position="512"/>
        <end position="523"/>
    </location>
</feature>
<sequence length="666" mass="72388">MEDGSWVPAYWPSFIEHPQAQQTTKVGVWLRLGLLPLILLAGFLGNGLTMALMLRPNMRRHSYSPYLIALAVSDSVALFVRLIFWLNLLAISLGRQVVVAFASASACAIVEYACTTNHVLCSWIVVCLTSERVLVVAFPLKSSVLVNVENSVKVVAFVVLFCLLLVSYVPVIVHWVPEAGGCVIPFPQELFAHFAVATTFVSLLPLFLICCGNLVIVIVLYRQSRQRGKLLAGGGGRGGGSAPASSSADTKPSDNFRAKSEKMTEKGQAAKLNESCCATITPHEDRAFERSFDSNGNRISILTSTPWNAITAATAATEEEEDEQANVLRTTVGLPVDIPPKSDRVSSSERQCLADSNFLGDEHQPEKPNTDDCSRDETVSSETISQVQTIDESLSTSKVISPPHCTTDIETAVSVSKHLCHIDDSVCQPSTSQTGDSKWNKVTTLSQKQCFSFTSLPETTPRRNVTESTNTTKGTSSVYTLRNGETRTDAVNPREIQGPDLDAGTPHVSALRKNTSYSNRQQNTLSTRTPKPTTSLPSPSRQPTQQNTKSTIPIATNTTRKPEPTSSSSSSAPNPTSSGDQQVRRVTFTLLAVSLSFLLLVMPNALLVLTLGLRPDWSALHPLLDPLALLWDCNFAINFYLYVFAGASFRTEVLAMVGWRKGGKHG</sequence>
<feature type="compositionally biased region" description="Basic and acidic residues" evidence="5">
    <location>
        <begin position="360"/>
        <end position="378"/>
    </location>
</feature>
<feature type="region of interest" description="Disordered" evidence="5">
    <location>
        <begin position="457"/>
        <end position="581"/>
    </location>
</feature>
<dbReference type="InterPro" id="IPR052954">
    <property type="entry name" value="GPCR-Ligand_Int"/>
</dbReference>
<keyword evidence="9" id="KW-1185">Reference proteome</keyword>
<dbReference type="InterPro" id="IPR017452">
    <property type="entry name" value="GPCR_Rhodpsn_7TM"/>
</dbReference>
<dbReference type="PANTHER" id="PTHR46641">
    <property type="entry name" value="FMRFAMIDE RECEPTOR-RELATED"/>
    <property type="match status" value="1"/>
</dbReference>
<name>A0AAN9GDY2_9CAEN</name>
<dbReference type="InterPro" id="IPR000276">
    <property type="entry name" value="GPCR_Rhodpsn"/>
</dbReference>
<dbReference type="Pfam" id="PF00001">
    <property type="entry name" value="7tm_1"/>
    <property type="match status" value="1"/>
</dbReference>
<evidence type="ECO:0000313" key="8">
    <source>
        <dbReference type="EMBL" id="KAK7104104.1"/>
    </source>
</evidence>
<dbReference type="SUPFAM" id="SSF81321">
    <property type="entry name" value="Family A G protein-coupled receptor-like"/>
    <property type="match status" value="1"/>
</dbReference>
<evidence type="ECO:0000313" key="9">
    <source>
        <dbReference type="Proteomes" id="UP001374579"/>
    </source>
</evidence>
<evidence type="ECO:0000256" key="4">
    <source>
        <dbReference type="ARBA" id="ARBA00023136"/>
    </source>
</evidence>
<dbReference type="AlphaFoldDB" id="A0AAN9GDY2"/>
<feature type="compositionally biased region" description="Polar residues" evidence="5">
    <location>
        <begin position="466"/>
        <end position="480"/>
    </location>
</feature>
<evidence type="ECO:0000256" key="3">
    <source>
        <dbReference type="ARBA" id="ARBA00022989"/>
    </source>
</evidence>
<feature type="compositionally biased region" description="Basic and acidic residues" evidence="5">
    <location>
        <begin position="251"/>
        <end position="265"/>
    </location>
</feature>
<feature type="compositionally biased region" description="Polar residues" evidence="5">
    <location>
        <begin position="380"/>
        <end position="390"/>
    </location>
</feature>
<reference evidence="8 9" key="1">
    <citation type="submission" date="2024-02" db="EMBL/GenBank/DDBJ databases">
        <title>Chromosome-scale genome assembly of the rough periwinkle Littorina saxatilis.</title>
        <authorList>
            <person name="De Jode A."/>
            <person name="Faria R."/>
            <person name="Formenti G."/>
            <person name="Sims Y."/>
            <person name="Smith T.P."/>
            <person name="Tracey A."/>
            <person name="Wood J.M.D."/>
            <person name="Zagrodzka Z.B."/>
            <person name="Johannesson K."/>
            <person name="Butlin R.K."/>
            <person name="Leder E.H."/>
        </authorList>
    </citation>
    <scope>NUCLEOTIDE SEQUENCE [LARGE SCALE GENOMIC DNA]</scope>
    <source>
        <strain evidence="8">Snail1</strain>
        <tissue evidence="8">Muscle</tissue>
    </source>
</reference>